<dbReference type="Proteomes" id="UP001163293">
    <property type="component" value="Chromosome"/>
</dbReference>
<dbReference type="AlphaFoldDB" id="A0AAX3EFR4"/>
<sequence length="274" mass="29296">MVLSRQLLFRSGIWELARPRHPLTAGHILIRLSDPSTEFNEASAADWLHCHHLARAALQDVLGAGRCAVMFAHRWHPLGSAVGEPVAESSTPTFHLFARWEGETTTPGRQLSLPSHRRVAEPEHALEAVDMELRQSIRFFESGPLSDAHETPGAHPAPRPTGPHSREPGSGVVRDPEEGPRLVSLDAAQPHCVIEPPGSAREIAELQPADMVAIAATLGALPLPGGMSGFSCVAVEAASDDGSLRIHAVGRSGAETESPLPALFTFPEVNLALL</sequence>
<evidence type="ECO:0000313" key="3">
    <source>
        <dbReference type="Proteomes" id="UP001163293"/>
    </source>
</evidence>
<dbReference type="InterPro" id="IPR036265">
    <property type="entry name" value="HIT-like_sf"/>
</dbReference>
<proteinExistence type="predicted"/>
<dbReference type="RefSeq" id="WP_069695814.1">
    <property type="nucleotide sequence ID" value="NZ_CP043010.1"/>
</dbReference>
<reference evidence="2" key="1">
    <citation type="submission" date="2022-07" db="EMBL/GenBank/DDBJ databases">
        <authorList>
            <person name="Wu T."/>
        </authorList>
    </citation>
    <scope>NUCLEOTIDE SEQUENCE</scope>
    <source>
        <strain evidence="2">SD-1</strain>
    </source>
</reference>
<organism evidence="2 3">
    <name type="scientific">Paenarthrobacter ureafaciens</name>
    <dbReference type="NCBI Taxonomy" id="37931"/>
    <lineage>
        <taxon>Bacteria</taxon>
        <taxon>Bacillati</taxon>
        <taxon>Actinomycetota</taxon>
        <taxon>Actinomycetes</taxon>
        <taxon>Micrococcales</taxon>
        <taxon>Micrococcaceae</taxon>
        <taxon>Paenarthrobacter</taxon>
    </lineage>
</organism>
<accession>A0AAX3EFR4</accession>
<feature type="region of interest" description="Disordered" evidence="1">
    <location>
        <begin position="143"/>
        <end position="178"/>
    </location>
</feature>
<gene>
    <name evidence="2" type="ORF">NL394_16470</name>
</gene>
<evidence type="ECO:0000313" key="2">
    <source>
        <dbReference type="EMBL" id="UYV96629.1"/>
    </source>
</evidence>
<protein>
    <submittedName>
        <fullName evidence="2">Uncharacterized protein</fullName>
    </submittedName>
</protein>
<keyword evidence="3" id="KW-1185">Reference proteome</keyword>
<evidence type="ECO:0000256" key="1">
    <source>
        <dbReference type="SAM" id="MobiDB-lite"/>
    </source>
</evidence>
<dbReference type="EMBL" id="CP101185">
    <property type="protein sequence ID" value="UYV96629.1"/>
    <property type="molecule type" value="Genomic_DNA"/>
</dbReference>
<name>A0AAX3EFR4_PAEUR</name>
<dbReference type="SUPFAM" id="SSF54197">
    <property type="entry name" value="HIT-like"/>
    <property type="match status" value="1"/>
</dbReference>